<dbReference type="InterPro" id="IPR036179">
    <property type="entry name" value="Ig-like_dom_sf"/>
</dbReference>
<feature type="domain" description="Ig-like" evidence="5">
    <location>
        <begin position="55"/>
        <end position="127"/>
    </location>
</feature>
<dbReference type="Ensembl" id="ENSOMET00000032521.1">
    <property type="protein sequence ID" value="ENSOMEP00000011962.1"/>
    <property type="gene ID" value="ENSOMEG00000013299.1"/>
</dbReference>
<dbReference type="InterPro" id="IPR003598">
    <property type="entry name" value="Ig_sub2"/>
</dbReference>
<keyword evidence="7" id="KW-1185">Reference proteome</keyword>
<dbReference type="OMA" id="DICIEDS"/>
<evidence type="ECO:0000256" key="4">
    <source>
        <dbReference type="ARBA" id="ARBA00023157"/>
    </source>
</evidence>
<dbReference type="Pfam" id="PF07679">
    <property type="entry name" value="I-set"/>
    <property type="match status" value="3"/>
</dbReference>
<dbReference type="SMART" id="SM00409">
    <property type="entry name" value="IG"/>
    <property type="match status" value="3"/>
</dbReference>
<keyword evidence="3" id="KW-0597">Phosphoprotein</keyword>
<organism evidence="6 7">
    <name type="scientific">Oryzias melastigma</name>
    <name type="common">Marine medaka</name>
    <dbReference type="NCBI Taxonomy" id="30732"/>
    <lineage>
        <taxon>Eukaryota</taxon>
        <taxon>Metazoa</taxon>
        <taxon>Chordata</taxon>
        <taxon>Craniata</taxon>
        <taxon>Vertebrata</taxon>
        <taxon>Euteleostomi</taxon>
        <taxon>Actinopterygii</taxon>
        <taxon>Neopterygii</taxon>
        <taxon>Teleostei</taxon>
        <taxon>Neoteleostei</taxon>
        <taxon>Acanthomorphata</taxon>
        <taxon>Ovalentaria</taxon>
        <taxon>Atherinomorphae</taxon>
        <taxon>Beloniformes</taxon>
        <taxon>Adrianichthyidae</taxon>
        <taxon>Oryziinae</taxon>
        <taxon>Oryzias</taxon>
    </lineage>
</organism>
<dbReference type="FunFam" id="2.60.40.10:FF:000707">
    <property type="entry name" value="Obscurin, cytoskeletal calmodulin and titin-interacting RhoGEF"/>
    <property type="match status" value="1"/>
</dbReference>
<dbReference type="GO" id="GO:0005737">
    <property type="term" value="C:cytoplasm"/>
    <property type="evidence" value="ECO:0007669"/>
    <property type="project" value="UniProtKB-SubCell"/>
</dbReference>
<dbReference type="GeneTree" id="ENSGT00940000168428"/>
<sequence>MLLERRPTITKALEDCEAVEGGGLILSCVTSKPCHILWYKDGCLMWSSSRYFASLEEGHNITLHCEISKPGAPVEWRLGGEPLENEEKYQIKQREGLLELTIIDAVPEDSGIYSCVCRDQKTKATVKVVGLPVIFERAIQSMVVIEGDSGTFSCELSKPGAPVQWRKGKIILKSGEKYDMKQEGRVTQLLINNVEESDGGKYTCKTKDSLSTAELIVQGEKVSSTSVHFSMIYQFINPKELRSVVVDEGGTASLKCEMSKAGVCVQWKKNKMLLKASRKYEMKQDGCLHQLHISELDPADGGTYTCQAGRAETTANVTVKGVYAIKSLLKTQIIF</sequence>
<dbReference type="PROSITE" id="PS50835">
    <property type="entry name" value="IG_LIKE"/>
    <property type="match status" value="3"/>
</dbReference>
<protein>
    <recommendedName>
        <fullName evidence="5">Ig-like domain-containing protein</fullName>
    </recommendedName>
</protein>
<dbReference type="InterPro" id="IPR013098">
    <property type="entry name" value="Ig_I-set"/>
</dbReference>
<dbReference type="InterPro" id="IPR007110">
    <property type="entry name" value="Ig-like_dom"/>
</dbReference>
<accession>A0A3B3C4H3</accession>
<reference evidence="6" key="1">
    <citation type="submission" date="2025-08" db="UniProtKB">
        <authorList>
            <consortium name="Ensembl"/>
        </authorList>
    </citation>
    <scope>IDENTIFICATION</scope>
</reference>
<dbReference type="Proteomes" id="UP000261560">
    <property type="component" value="Unplaced"/>
</dbReference>
<proteinExistence type="predicted"/>
<dbReference type="PaxDb" id="30732-ENSOMEP00000011962"/>
<dbReference type="SMART" id="SM00408">
    <property type="entry name" value="IGc2"/>
    <property type="match status" value="3"/>
</dbReference>
<comment type="subcellular location">
    <subcellularLocation>
        <location evidence="1">Cytoplasm</location>
    </subcellularLocation>
</comment>
<dbReference type="AlphaFoldDB" id="A0A3B3C4H3"/>
<keyword evidence="4" id="KW-1015">Disulfide bond</keyword>
<evidence type="ECO:0000259" key="5">
    <source>
        <dbReference type="PROSITE" id="PS50835"/>
    </source>
</evidence>
<evidence type="ECO:0000256" key="3">
    <source>
        <dbReference type="ARBA" id="ARBA00022553"/>
    </source>
</evidence>
<name>A0A3B3C4H3_ORYME</name>
<dbReference type="InterPro" id="IPR003599">
    <property type="entry name" value="Ig_sub"/>
</dbReference>
<evidence type="ECO:0000313" key="7">
    <source>
        <dbReference type="Proteomes" id="UP000261560"/>
    </source>
</evidence>
<dbReference type="Gene3D" id="2.60.40.10">
    <property type="entry name" value="Immunoglobulins"/>
    <property type="match status" value="4"/>
</dbReference>
<dbReference type="STRING" id="30732.ENSOMEP00000011962"/>
<keyword evidence="2" id="KW-0963">Cytoplasm</keyword>
<feature type="domain" description="Ig-like" evidence="5">
    <location>
        <begin position="238"/>
        <end position="318"/>
    </location>
</feature>
<evidence type="ECO:0000256" key="1">
    <source>
        <dbReference type="ARBA" id="ARBA00004496"/>
    </source>
</evidence>
<reference evidence="6" key="2">
    <citation type="submission" date="2025-09" db="UniProtKB">
        <authorList>
            <consortium name="Ensembl"/>
        </authorList>
    </citation>
    <scope>IDENTIFICATION</scope>
</reference>
<dbReference type="FunFam" id="2.60.40.10:FF:000228">
    <property type="entry name" value="obscurin isoform X4"/>
    <property type="match status" value="1"/>
</dbReference>
<evidence type="ECO:0000256" key="2">
    <source>
        <dbReference type="ARBA" id="ARBA00022490"/>
    </source>
</evidence>
<feature type="domain" description="Ig-like" evidence="5">
    <location>
        <begin position="132"/>
        <end position="223"/>
    </location>
</feature>
<dbReference type="PANTHER" id="PTHR35971">
    <property type="entry name" value="SI:DKEY-31G6.6"/>
    <property type="match status" value="1"/>
</dbReference>
<dbReference type="PANTHER" id="PTHR35971:SF5">
    <property type="entry name" value="OBSCURIN LIKE CYTOSKELETAL ADAPTOR 1"/>
    <property type="match status" value="1"/>
</dbReference>
<dbReference type="InterPro" id="IPR013783">
    <property type="entry name" value="Ig-like_fold"/>
</dbReference>
<dbReference type="InterPro" id="IPR052385">
    <property type="entry name" value="Obscurin/Obscurin-like_Reg"/>
</dbReference>
<dbReference type="SUPFAM" id="SSF48726">
    <property type="entry name" value="Immunoglobulin"/>
    <property type="match status" value="4"/>
</dbReference>
<evidence type="ECO:0000313" key="6">
    <source>
        <dbReference type="Ensembl" id="ENSOMEP00000011962.1"/>
    </source>
</evidence>